<proteinExistence type="predicted"/>
<gene>
    <name evidence="1" type="ORF">HK16_19995</name>
</gene>
<organism evidence="1 2">
    <name type="scientific">Acetobacter senegalensis</name>
    <dbReference type="NCBI Taxonomy" id="446692"/>
    <lineage>
        <taxon>Bacteria</taxon>
        <taxon>Pseudomonadati</taxon>
        <taxon>Pseudomonadota</taxon>
        <taxon>Alphaproteobacteria</taxon>
        <taxon>Acetobacterales</taxon>
        <taxon>Acetobacteraceae</taxon>
        <taxon>Acetobacter</taxon>
    </lineage>
</organism>
<comment type="caution">
    <text evidence="1">The sequence shown here is derived from an EMBL/GenBank/DDBJ whole genome shotgun (WGS) entry which is preliminary data.</text>
</comment>
<accession>A0A252EES1</accession>
<dbReference type="EMBL" id="JOOZ01000093">
    <property type="protein sequence ID" value="OUL64945.1"/>
    <property type="molecule type" value="Genomic_DNA"/>
</dbReference>
<protein>
    <submittedName>
        <fullName evidence="1">Uncharacterized protein</fullName>
    </submittedName>
</protein>
<evidence type="ECO:0000313" key="2">
    <source>
        <dbReference type="Proteomes" id="UP000195072"/>
    </source>
</evidence>
<sequence length="97" mass="10770">MPGHGLLFPVFYIGSASYRTSSGNAIWPAVSLQIKESGALSILLFQESACSTPICLPQNPAWTEGWGVRHVSERSISFRVFQGVNGKLFEKPFRIIW</sequence>
<name>A0A252EES1_9PROT</name>
<dbReference type="Proteomes" id="UP000195072">
    <property type="component" value="Unassembled WGS sequence"/>
</dbReference>
<reference evidence="1 2" key="1">
    <citation type="submission" date="2014-06" db="EMBL/GenBank/DDBJ databases">
        <authorList>
            <person name="Ju J."/>
            <person name="Zhang J."/>
        </authorList>
    </citation>
    <scope>NUCLEOTIDE SEQUENCE [LARGE SCALE GENOMIC DNA]</scope>
    <source>
        <strain evidence="1">DmL_050</strain>
    </source>
</reference>
<evidence type="ECO:0000313" key="1">
    <source>
        <dbReference type="EMBL" id="OUL64945.1"/>
    </source>
</evidence>
<dbReference type="AlphaFoldDB" id="A0A252EES1"/>